<dbReference type="InterPro" id="IPR013328">
    <property type="entry name" value="6PGD_dom2"/>
</dbReference>
<dbReference type="EC" id="1.1.1.58" evidence="6"/>
<proteinExistence type="predicted"/>
<evidence type="ECO:0000256" key="3">
    <source>
        <dbReference type="ARBA" id="ARBA00048615"/>
    </source>
</evidence>
<dbReference type="RefSeq" id="WP_038279278.1">
    <property type="nucleotide sequence ID" value="NZ_JPME01000008.1"/>
</dbReference>
<evidence type="ECO:0000313" key="6">
    <source>
        <dbReference type="EMBL" id="KEZ91048.1"/>
    </source>
</evidence>
<dbReference type="PANTHER" id="PTHR30524:SF0">
    <property type="entry name" value="ALTRONATE OXIDOREDUCTASE-RELATED"/>
    <property type="match status" value="1"/>
</dbReference>
<keyword evidence="2" id="KW-0520">NAD</keyword>
<dbReference type="PANTHER" id="PTHR30524">
    <property type="entry name" value="MANNITOL-1-PHOSPHATE 5-DEHYDROGENASE"/>
    <property type="match status" value="1"/>
</dbReference>
<keyword evidence="1 6" id="KW-0560">Oxidoreductase</keyword>
<keyword evidence="7" id="KW-1185">Reference proteome</keyword>
<evidence type="ECO:0000313" key="7">
    <source>
        <dbReference type="Proteomes" id="UP000028525"/>
    </source>
</evidence>
<dbReference type="GO" id="GO:0019698">
    <property type="term" value="P:D-galacturonate catabolic process"/>
    <property type="evidence" value="ECO:0007669"/>
    <property type="project" value="TreeGrafter"/>
</dbReference>
<dbReference type="InterPro" id="IPR008927">
    <property type="entry name" value="6-PGluconate_DH-like_C_sf"/>
</dbReference>
<dbReference type="Proteomes" id="UP000028525">
    <property type="component" value="Unassembled WGS sequence"/>
</dbReference>
<dbReference type="InterPro" id="IPR036291">
    <property type="entry name" value="NAD(P)-bd_dom_sf"/>
</dbReference>
<dbReference type="GO" id="GO:0005829">
    <property type="term" value="C:cytosol"/>
    <property type="evidence" value="ECO:0007669"/>
    <property type="project" value="TreeGrafter"/>
</dbReference>
<dbReference type="GO" id="GO:0008926">
    <property type="term" value="F:mannitol-1-phosphate 5-dehydrogenase activity"/>
    <property type="evidence" value="ECO:0007669"/>
    <property type="project" value="UniProtKB-EC"/>
</dbReference>
<sequence>MEKLCYETLEKLGFDGYLLKEAPERVLQFGEGNFLRAFVDYFIDVLNEKTGFNSKVVLCQPIAPGLADMINEQEGLYTLFLRGFENGQKVNDKRVISCVSRCLNPYTDYESVLACADNPDLRYIACNTTEAGITYDPSCQFTDVPADSYPGKLTQFLYRRFEKFGKEAGKGFVILSCELIDDNGKELEKCVLKYAEQWNLGNEFTAWIKAENIFCSTLVDRIVTGYPRNEAAAICEELGYQDNIIDTGEVFGFWVIEGPDSLKKELPFEEAGLPVIICNDHKPYKQRKVRILNGAHTSFVLGAYLSGQDIVRNCMDDEVICGFMNKTIYDEIIPTLTLPKEELMSFAASVTERFKNPFIDHALLSISLNSTSKWKARVMPSLKSFVEKTGALPKCITASFAFYIAFYNGMNLTEDGLVAARPAGDEYTIKDDKPVLQFFYDHKDDDAAALVHAVCTNAEFWDEDLSEIPGFEAAVAGYLTGIKEKGAYEVMKECLN</sequence>
<organism evidence="6 7">
    <name type="scientific">Lacrimispora celerecrescens</name>
    <dbReference type="NCBI Taxonomy" id="29354"/>
    <lineage>
        <taxon>Bacteria</taxon>
        <taxon>Bacillati</taxon>
        <taxon>Bacillota</taxon>
        <taxon>Clostridia</taxon>
        <taxon>Lachnospirales</taxon>
        <taxon>Lachnospiraceae</taxon>
        <taxon>Lacrimispora</taxon>
    </lineage>
</organism>
<dbReference type="GO" id="GO:0009026">
    <property type="term" value="F:tagaturonate reductase activity"/>
    <property type="evidence" value="ECO:0007669"/>
    <property type="project" value="UniProtKB-EC"/>
</dbReference>
<gene>
    <name evidence="6" type="ORF">IO98_06675</name>
</gene>
<dbReference type="SUPFAM" id="SSF51735">
    <property type="entry name" value="NAD(P)-binding Rossmann-fold domains"/>
    <property type="match status" value="1"/>
</dbReference>
<dbReference type="InterPro" id="IPR013118">
    <property type="entry name" value="Mannitol_DH_C"/>
</dbReference>
<comment type="catalytic activity">
    <reaction evidence="3">
        <text>D-mannitol 1-phosphate + NAD(+) = beta-D-fructose 6-phosphate + NADH + H(+)</text>
        <dbReference type="Rhea" id="RHEA:19661"/>
        <dbReference type="ChEBI" id="CHEBI:15378"/>
        <dbReference type="ChEBI" id="CHEBI:57540"/>
        <dbReference type="ChEBI" id="CHEBI:57634"/>
        <dbReference type="ChEBI" id="CHEBI:57945"/>
        <dbReference type="ChEBI" id="CHEBI:61381"/>
        <dbReference type="EC" id="1.1.1.17"/>
    </reaction>
</comment>
<dbReference type="NCBIfam" id="NF002969">
    <property type="entry name" value="PRK03643.1"/>
    <property type="match status" value="1"/>
</dbReference>
<dbReference type="Gene3D" id="3.40.50.720">
    <property type="entry name" value="NAD(P)-binding Rossmann-like Domain"/>
    <property type="match status" value="1"/>
</dbReference>
<evidence type="ECO:0000259" key="4">
    <source>
        <dbReference type="Pfam" id="PF01232"/>
    </source>
</evidence>
<dbReference type="Pfam" id="PF01232">
    <property type="entry name" value="Mannitol_dh"/>
    <property type="match status" value="1"/>
</dbReference>
<dbReference type="SUPFAM" id="SSF48179">
    <property type="entry name" value="6-phosphogluconate dehydrogenase C-terminal domain-like"/>
    <property type="match status" value="1"/>
</dbReference>
<comment type="caution">
    <text evidence="6">The sequence shown here is derived from an EMBL/GenBank/DDBJ whole genome shotgun (WGS) entry which is preliminary data.</text>
</comment>
<evidence type="ECO:0000259" key="5">
    <source>
        <dbReference type="Pfam" id="PF08125"/>
    </source>
</evidence>
<evidence type="ECO:0000256" key="2">
    <source>
        <dbReference type="ARBA" id="ARBA00023027"/>
    </source>
</evidence>
<name>A0A084JQ14_9FIRM</name>
<accession>A0A084JQ14</accession>
<feature type="domain" description="Mannitol dehydrogenase C-terminal" evidence="5">
    <location>
        <begin position="282"/>
        <end position="476"/>
    </location>
</feature>
<dbReference type="STRING" id="29354.IO98_06675"/>
<dbReference type="EMBL" id="JPME01000008">
    <property type="protein sequence ID" value="KEZ91048.1"/>
    <property type="molecule type" value="Genomic_DNA"/>
</dbReference>
<dbReference type="AlphaFoldDB" id="A0A084JQ14"/>
<dbReference type="OrthoDB" id="9768714at2"/>
<dbReference type="InterPro" id="IPR013131">
    <property type="entry name" value="Mannitol_DH_N"/>
</dbReference>
<reference evidence="6 7" key="1">
    <citation type="submission" date="2014-07" db="EMBL/GenBank/DDBJ databases">
        <title>Draft genome of Clostridium celerecrescens 152B isolated from sediments associated with methane hydrate from Krishna Godavari basin.</title>
        <authorList>
            <person name="Honkalas V.S."/>
            <person name="Dabir A.P."/>
            <person name="Arora P."/>
            <person name="Dhakephalkar P.K."/>
        </authorList>
    </citation>
    <scope>NUCLEOTIDE SEQUENCE [LARGE SCALE GENOMIC DNA]</scope>
    <source>
        <strain evidence="6 7">152B</strain>
    </source>
</reference>
<dbReference type="Gene3D" id="1.10.1040.10">
    <property type="entry name" value="N-(1-d-carboxylethyl)-l-norvaline Dehydrogenase, domain 2"/>
    <property type="match status" value="1"/>
</dbReference>
<dbReference type="GO" id="GO:0019592">
    <property type="term" value="P:mannitol catabolic process"/>
    <property type="evidence" value="ECO:0007669"/>
    <property type="project" value="TreeGrafter"/>
</dbReference>
<dbReference type="Pfam" id="PF08125">
    <property type="entry name" value="Mannitol_dh_C"/>
    <property type="match status" value="1"/>
</dbReference>
<protein>
    <submittedName>
        <fullName evidence="6">Altronate oxidoreductase</fullName>
        <ecNumber evidence="6">1.1.1.58</ecNumber>
    </submittedName>
</protein>
<feature type="domain" description="Mannitol dehydrogenase N-terminal" evidence="4">
    <location>
        <begin position="25"/>
        <end position="268"/>
    </location>
</feature>
<evidence type="ECO:0000256" key="1">
    <source>
        <dbReference type="ARBA" id="ARBA00023002"/>
    </source>
</evidence>